<dbReference type="Proteomes" id="UP001139971">
    <property type="component" value="Unassembled WGS sequence"/>
</dbReference>
<reference evidence="2" key="1">
    <citation type="submission" date="2023-02" db="EMBL/GenBank/DDBJ databases">
        <title>Tahibacter soli sp. nov. isolated from soil.</title>
        <authorList>
            <person name="Baek J.H."/>
            <person name="Lee J.K."/>
            <person name="Choi D.G."/>
            <person name="Jeon C.O."/>
        </authorList>
    </citation>
    <scope>NUCLEOTIDE SEQUENCE</scope>
    <source>
        <strain evidence="2">BL</strain>
    </source>
</reference>
<evidence type="ECO:0000256" key="1">
    <source>
        <dbReference type="SAM" id="SignalP"/>
    </source>
</evidence>
<sequence length="186" mass="20287">MSASRTYRRGLAALVVLAPLALWTASGDDFLEYRTKHAVVETVAAVGATQDYGGSEWRIDRYDTWAGQPPDAGKALTAATLPQGTRLVRVRVALRAKDEAAVKALDRCTLELVDGRGRRWNPGAGVTAARRDVPTRCNGTYDNAPQVAQPFLFEQDFLVPEDAAGDVDAVIRLAAEKPARLRLRLR</sequence>
<keyword evidence="3" id="KW-1185">Reference proteome</keyword>
<name>A0A9X3YM57_9GAMM</name>
<dbReference type="EMBL" id="JAOVZO020000017">
    <property type="protein sequence ID" value="MDC8013263.1"/>
    <property type="molecule type" value="Genomic_DNA"/>
</dbReference>
<evidence type="ECO:0000313" key="3">
    <source>
        <dbReference type="Proteomes" id="UP001139971"/>
    </source>
</evidence>
<organism evidence="2 3">
    <name type="scientific">Tahibacter soli</name>
    <dbReference type="NCBI Taxonomy" id="2983605"/>
    <lineage>
        <taxon>Bacteria</taxon>
        <taxon>Pseudomonadati</taxon>
        <taxon>Pseudomonadota</taxon>
        <taxon>Gammaproteobacteria</taxon>
        <taxon>Lysobacterales</taxon>
        <taxon>Rhodanobacteraceae</taxon>
        <taxon>Tahibacter</taxon>
    </lineage>
</organism>
<dbReference type="RefSeq" id="WP_263545473.1">
    <property type="nucleotide sequence ID" value="NZ_JAOVZO020000017.1"/>
</dbReference>
<gene>
    <name evidence="2" type="ORF">OD750_012005</name>
</gene>
<feature type="chain" id="PRO_5040807476" evidence="1">
    <location>
        <begin position="25"/>
        <end position="186"/>
    </location>
</feature>
<feature type="signal peptide" evidence="1">
    <location>
        <begin position="1"/>
        <end position="24"/>
    </location>
</feature>
<dbReference type="AlphaFoldDB" id="A0A9X3YM57"/>
<keyword evidence="1" id="KW-0732">Signal</keyword>
<accession>A0A9X3YM57</accession>
<comment type="caution">
    <text evidence="2">The sequence shown here is derived from an EMBL/GenBank/DDBJ whole genome shotgun (WGS) entry which is preliminary data.</text>
</comment>
<proteinExistence type="predicted"/>
<protein>
    <submittedName>
        <fullName evidence="2">Uncharacterized protein</fullName>
    </submittedName>
</protein>
<evidence type="ECO:0000313" key="2">
    <source>
        <dbReference type="EMBL" id="MDC8013263.1"/>
    </source>
</evidence>